<gene>
    <name evidence="2" type="ORF">SAMN05216361_3670</name>
</gene>
<sequence length="293" mass="31684">MCDEKTERDAAHYAKKHNTMDRRQFNTLLALGALGTVLPQFAVANTSLNRQQVMVNTPDGVADCLLVSPSTGKHPAVIMWPDIKGRREAFDTMGSRLAAEGYAVLVVNPFYRDVKGAALPDGIEFPAPEARAILSPMRAKLNQDAVVSDATAFFRFLDEQPNVDSTKQGAVMGYCMSGAFTMYAAAALPDRIGAIASYHGGGLATDKENSPHLTVADSDALALHAIAENDNERAPNMKPLLTEAYKQADIAADVEVYPGTLHGWTPPDSKVYNEEQAEIAWAKTLAMFKKGLV</sequence>
<dbReference type="InterPro" id="IPR051049">
    <property type="entry name" value="Dienelactone_hydrolase-like"/>
</dbReference>
<dbReference type="STRING" id="634436.SAMN05216361_3670"/>
<protein>
    <submittedName>
        <fullName evidence="2">Carboxymethylenebutenolidase</fullName>
    </submittedName>
</protein>
<dbReference type="Proteomes" id="UP000184520">
    <property type="component" value="Unassembled WGS sequence"/>
</dbReference>
<dbReference type="Gene3D" id="3.40.50.1820">
    <property type="entry name" value="alpha/beta hydrolase"/>
    <property type="match status" value="1"/>
</dbReference>
<reference evidence="3" key="1">
    <citation type="submission" date="2016-11" db="EMBL/GenBank/DDBJ databases">
        <authorList>
            <person name="Varghese N."/>
            <person name="Submissions S."/>
        </authorList>
    </citation>
    <scope>NUCLEOTIDE SEQUENCE [LARGE SCALE GENOMIC DNA]</scope>
    <source>
        <strain evidence="3">CGMCC 1.8995</strain>
    </source>
</reference>
<proteinExistence type="predicted"/>
<dbReference type="InterPro" id="IPR029058">
    <property type="entry name" value="AB_hydrolase_fold"/>
</dbReference>
<dbReference type="PANTHER" id="PTHR46623:SF10">
    <property type="entry name" value="CARBOXYMETHYLENEBUTENOLIDASE HOMOLOG"/>
    <property type="match status" value="1"/>
</dbReference>
<keyword evidence="3" id="KW-1185">Reference proteome</keyword>
<dbReference type="InterPro" id="IPR002925">
    <property type="entry name" value="Dienelactn_hydro"/>
</dbReference>
<dbReference type="GO" id="GO:0016787">
    <property type="term" value="F:hydrolase activity"/>
    <property type="evidence" value="ECO:0007669"/>
    <property type="project" value="InterPro"/>
</dbReference>
<dbReference type="EMBL" id="FQWD01000006">
    <property type="protein sequence ID" value="SHH07005.1"/>
    <property type="molecule type" value="Genomic_DNA"/>
</dbReference>
<dbReference type="Pfam" id="PF01738">
    <property type="entry name" value="DLH"/>
    <property type="match status" value="1"/>
</dbReference>
<feature type="domain" description="Dienelactone hydrolase" evidence="1">
    <location>
        <begin position="64"/>
        <end position="290"/>
    </location>
</feature>
<evidence type="ECO:0000313" key="3">
    <source>
        <dbReference type="Proteomes" id="UP000184520"/>
    </source>
</evidence>
<dbReference type="PANTHER" id="PTHR46623">
    <property type="entry name" value="CARBOXYMETHYLENEBUTENOLIDASE-RELATED"/>
    <property type="match status" value="1"/>
</dbReference>
<name>A0A1M5PYP0_9ALTE</name>
<dbReference type="SUPFAM" id="SSF53474">
    <property type="entry name" value="alpha/beta-Hydrolases"/>
    <property type="match status" value="1"/>
</dbReference>
<evidence type="ECO:0000259" key="1">
    <source>
        <dbReference type="Pfam" id="PF01738"/>
    </source>
</evidence>
<dbReference type="OrthoDB" id="9787933at2"/>
<organism evidence="2 3">
    <name type="scientific">Marisediminitalea aggregata</name>
    <dbReference type="NCBI Taxonomy" id="634436"/>
    <lineage>
        <taxon>Bacteria</taxon>
        <taxon>Pseudomonadati</taxon>
        <taxon>Pseudomonadota</taxon>
        <taxon>Gammaproteobacteria</taxon>
        <taxon>Alteromonadales</taxon>
        <taxon>Alteromonadaceae</taxon>
        <taxon>Marisediminitalea</taxon>
    </lineage>
</organism>
<accession>A0A1M5PYP0</accession>
<dbReference type="RefSeq" id="WP_073324623.1">
    <property type="nucleotide sequence ID" value="NZ_FQWD01000006.1"/>
</dbReference>
<dbReference type="AlphaFoldDB" id="A0A1M5PYP0"/>
<evidence type="ECO:0000313" key="2">
    <source>
        <dbReference type="EMBL" id="SHH07005.1"/>
    </source>
</evidence>